<dbReference type="Pfam" id="PF00781">
    <property type="entry name" value="DAGK_cat"/>
    <property type="match status" value="1"/>
</dbReference>
<dbReference type="Proteomes" id="UP000024635">
    <property type="component" value="Unassembled WGS sequence"/>
</dbReference>
<dbReference type="InterPro" id="IPR047021">
    <property type="entry name" value="REXO1/3/4-like"/>
</dbReference>
<dbReference type="OrthoDB" id="9979394at2759"/>
<comment type="caution">
    <text evidence="8">The sequence shown here is derived from an EMBL/GenBank/DDBJ whole genome shotgun (WGS) entry which is preliminary data.</text>
</comment>
<organism evidence="8 9">
    <name type="scientific">Ancylostoma ceylanicum</name>
    <dbReference type="NCBI Taxonomy" id="53326"/>
    <lineage>
        <taxon>Eukaryota</taxon>
        <taxon>Metazoa</taxon>
        <taxon>Ecdysozoa</taxon>
        <taxon>Nematoda</taxon>
        <taxon>Chromadorea</taxon>
        <taxon>Rhabditida</taxon>
        <taxon>Rhabditina</taxon>
        <taxon>Rhabditomorpha</taxon>
        <taxon>Strongyloidea</taxon>
        <taxon>Ancylostomatidae</taxon>
        <taxon>Ancylostomatinae</taxon>
        <taxon>Ancylostoma</taxon>
    </lineage>
</organism>
<dbReference type="PROSITE" id="PS50146">
    <property type="entry name" value="DAGK"/>
    <property type="match status" value="1"/>
</dbReference>
<keyword evidence="5" id="KW-0269">Exonuclease</keyword>
<gene>
    <name evidence="8" type="primary">Acey_s0008.g359</name>
    <name evidence="8" type="ORF">Y032_0008g359</name>
</gene>
<dbReference type="CDD" id="cd06145">
    <property type="entry name" value="REX1_like"/>
    <property type="match status" value="1"/>
</dbReference>
<dbReference type="GO" id="GO:0010629">
    <property type="term" value="P:negative regulation of gene expression"/>
    <property type="evidence" value="ECO:0007669"/>
    <property type="project" value="UniProtKB-ARBA"/>
</dbReference>
<dbReference type="STRING" id="53326.A0A016VL57"/>
<comment type="similarity">
    <text evidence="2">Belongs to the REXO1/REXO3 family.</text>
</comment>
<keyword evidence="3" id="KW-0540">Nuclease</keyword>
<dbReference type="SUPFAM" id="SSF53098">
    <property type="entry name" value="Ribonuclease H-like"/>
    <property type="match status" value="1"/>
</dbReference>
<name>A0A016VL57_9BILA</name>
<evidence type="ECO:0000313" key="8">
    <source>
        <dbReference type="EMBL" id="EYC28145.1"/>
    </source>
</evidence>
<dbReference type="GO" id="GO:0003676">
    <property type="term" value="F:nucleic acid binding"/>
    <property type="evidence" value="ECO:0007669"/>
    <property type="project" value="InterPro"/>
</dbReference>
<dbReference type="PANTHER" id="PTHR12801">
    <property type="entry name" value="RNA EXONUCLEASE REXO1 / RECO3 FAMILY MEMBER-RELATED"/>
    <property type="match status" value="1"/>
</dbReference>
<evidence type="ECO:0000313" key="9">
    <source>
        <dbReference type="Proteomes" id="UP000024635"/>
    </source>
</evidence>
<keyword evidence="6" id="KW-0539">Nucleus</keyword>
<reference evidence="9" key="1">
    <citation type="journal article" date="2015" name="Nat. Genet.">
        <title>The genome and transcriptome of the zoonotic hookworm Ancylostoma ceylanicum identify infection-specific gene families.</title>
        <authorList>
            <person name="Schwarz E.M."/>
            <person name="Hu Y."/>
            <person name="Antoshechkin I."/>
            <person name="Miller M.M."/>
            <person name="Sternberg P.W."/>
            <person name="Aroian R.V."/>
        </authorList>
    </citation>
    <scope>NUCLEOTIDE SEQUENCE</scope>
    <source>
        <strain evidence="9">HY135</strain>
    </source>
</reference>
<dbReference type="InterPro" id="IPR017438">
    <property type="entry name" value="ATP-NAD_kinase_N"/>
</dbReference>
<dbReference type="InterPro" id="IPR013520">
    <property type="entry name" value="Ribonucl_H"/>
</dbReference>
<accession>A0A016VL57</accession>
<dbReference type="InterPro" id="IPR001206">
    <property type="entry name" value="Diacylglycerol_kinase_cat_dom"/>
</dbReference>
<dbReference type="AlphaFoldDB" id="A0A016VL57"/>
<evidence type="ECO:0000256" key="4">
    <source>
        <dbReference type="ARBA" id="ARBA00022801"/>
    </source>
</evidence>
<dbReference type="SUPFAM" id="SSF111331">
    <property type="entry name" value="NAD kinase/diacylglycerol kinase-like"/>
    <property type="match status" value="1"/>
</dbReference>
<feature type="domain" description="DAGKc" evidence="7">
    <location>
        <begin position="272"/>
        <end position="415"/>
    </location>
</feature>
<dbReference type="Gene3D" id="3.30.420.10">
    <property type="entry name" value="Ribonuclease H-like superfamily/Ribonuclease H"/>
    <property type="match status" value="1"/>
</dbReference>
<dbReference type="InterPro" id="IPR036397">
    <property type="entry name" value="RNaseH_sf"/>
</dbReference>
<dbReference type="EMBL" id="JARK01001344">
    <property type="protein sequence ID" value="EYC28145.1"/>
    <property type="molecule type" value="Genomic_DNA"/>
</dbReference>
<dbReference type="FunFam" id="3.30.420.10:FF:000031">
    <property type="entry name" value="RNA exonuclease 1"/>
    <property type="match status" value="1"/>
</dbReference>
<dbReference type="InterPro" id="IPR016064">
    <property type="entry name" value="NAD/diacylglycerol_kinase_sf"/>
</dbReference>
<keyword evidence="4" id="KW-0378">Hydrolase</keyword>
<dbReference type="InterPro" id="IPR012337">
    <property type="entry name" value="RNaseH-like_sf"/>
</dbReference>
<proteinExistence type="inferred from homology"/>
<keyword evidence="9" id="KW-1185">Reference proteome</keyword>
<dbReference type="GO" id="GO:0005634">
    <property type="term" value="C:nucleus"/>
    <property type="evidence" value="ECO:0007669"/>
    <property type="project" value="UniProtKB-SubCell"/>
</dbReference>
<evidence type="ECO:0000256" key="6">
    <source>
        <dbReference type="ARBA" id="ARBA00023242"/>
    </source>
</evidence>
<evidence type="ECO:0000259" key="7">
    <source>
        <dbReference type="PROSITE" id="PS50146"/>
    </source>
</evidence>
<dbReference type="GO" id="GO:0004527">
    <property type="term" value="F:exonuclease activity"/>
    <property type="evidence" value="ECO:0007669"/>
    <property type="project" value="UniProtKB-KW"/>
</dbReference>
<comment type="subcellular location">
    <subcellularLocation>
        <location evidence="1">Nucleus</location>
    </subcellularLocation>
</comment>
<evidence type="ECO:0000256" key="2">
    <source>
        <dbReference type="ARBA" id="ARBA00006357"/>
    </source>
</evidence>
<dbReference type="PANTHER" id="PTHR12801:SF115">
    <property type="entry name" value="FI18136P1-RELATED"/>
    <property type="match status" value="1"/>
</dbReference>
<dbReference type="SMART" id="SM00479">
    <property type="entry name" value="EXOIII"/>
    <property type="match status" value="1"/>
</dbReference>
<protein>
    <recommendedName>
        <fullName evidence="7">DAGKc domain-containing protein</fullName>
    </recommendedName>
</protein>
<dbReference type="GO" id="GO:0016301">
    <property type="term" value="F:kinase activity"/>
    <property type="evidence" value="ECO:0007669"/>
    <property type="project" value="InterPro"/>
</dbReference>
<evidence type="ECO:0000256" key="5">
    <source>
        <dbReference type="ARBA" id="ARBA00022839"/>
    </source>
</evidence>
<sequence length="649" mass="73180">MRGESYFACCGADRTTPGCCVAEAHVSDTLNAEALREFTPTPASRGEDDPRNYKVYAMDCEMVYGVWGPELARVSVVDMDNKLVLDLIVKPHNTVIDYNTRFSGLTANQVETSDVDLFEAQSRLFELVNERSILIGHSLESDLKAMRLRHERVVDTAVVFEHRQGFPFKRALRNLASEYLQKIIQEDDSGHDSQEDSATCMSLMLLKMKNVLAKVPNIGKTLWEHKKKTAFAGFLICLGGNYAATWHRNSKIRTAYARQAQKFGEEPISAEDKPRRVLVLANVSSNERHSYDEFTKNALPLMHLAGLQVDILKADSESQMEALAAAVDTQEADAVYVVGGDGTLGRVVTGIFRNRENAVLPIGVFPGGYDNLSLKRLAPSVFESSADVRRMCESAMALIEEQRRDVTAFELTVEGAESDIKPIYSVGDVGAGWFRHIEERRRKLWYFGALKRRWAYIWEMLKHSPTDMEAKMLYEEACTGCRTCRPPVVFEPPAWRWWHILTGPPRYKEPEVKKDYSGVVNENCGRIHEVDLKGTDLIIENNLQEDLACLRVRMGGTEAGRSGVLADGWKRCSAKRVGTSDSDEFYTTDLLAKAVSLTFVKIPEFIHRLYVSSDHLGEKLDGKKIHIRSTDRKVEMYLPNAIRFDIDSL</sequence>
<evidence type="ECO:0000256" key="3">
    <source>
        <dbReference type="ARBA" id="ARBA00022722"/>
    </source>
</evidence>
<evidence type="ECO:0000256" key="1">
    <source>
        <dbReference type="ARBA" id="ARBA00004123"/>
    </source>
</evidence>
<dbReference type="Gene3D" id="3.40.50.10330">
    <property type="entry name" value="Probable inorganic polyphosphate/atp-NAD kinase, domain 1"/>
    <property type="match status" value="1"/>
</dbReference>
<dbReference type="InterPro" id="IPR034922">
    <property type="entry name" value="REX1-like_exo"/>
</dbReference>